<dbReference type="EMBL" id="JACIDU010000032">
    <property type="protein sequence ID" value="MBB4105832.1"/>
    <property type="molecule type" value="Genomic_DNA"/>
</dbReference>
<dbReference type="RefSeq" id="WP_183795682.1">
    <property type="nucleotide sequence ID" value="NZ_JACIDU010000032.1"/>
</dbReference>
<dbReference type="Gene3D" id="3.40.50.11010">
    <property type="match status" value="1"/>
</dbReference>
<name>A0A7W6P3F7_9HYPH</name>
<organism evidence="2 3">
    <name type="scientific">Allorhizobium borbori</name>
    <dbReference type="NCBI Taxonomy" id="485907"/>
    <lineage>
        <taxon>Bacteria</taxon>
        <taxon>Pseudomonadati</taxon>
        <taxon>Pseudomonadota</taxon>
        <taxon>Alphaproteobacteria</taxon>
        <taxon>Hyphomicrobiales</taxon>
        <taxon>Rhizobiaceae</taxon>
        <taxon>Rhizobium/Agrobacterium group</taxon>
        <taxon>Allorhizobium</taxon>
    </lineage>
</organism>
<dbReference type="SUPFAM" id="SSF53756">
    <property type="entry name" value="UDP-Glycosyltransferase/glycogen phosphorylase"/>
    <property type="match status" value="1"/>
</dbReference>
<keyword evidence="2" id="KW-0808">Transferase</keyword>
<protein>
    <submittedName>
        <fullName evidence="2">2-beta-glucuronyltransferase</fullName>
        <ecNumber evidence="2">2.4.1.264</ecNumber>
    </submittedName>
</protein>
<comment type="caution">
    <text evidence="2">The sequence shown here is derived from an EMBL/GenBank/DDBJ whole genome shotgun (WGS) entry which is preliminary data.</text>
</comment>
<sequence>MKNVLFVTGQHFADAPRKVDLHFLADSLNANGDRADFLSLRLSLISRFSKEGRWEYASTRETNRWVRINDLRDEFIWVSLIHPFATRSAALNRLTGLVFQHYAALLPSPVRKRLPGYTHILIESGIAVLLAPLIRRLAPKAKLIYHAADQMETIGAHPCFRTVWDRSIRDYDAIHILAESQRAEMPAGVPILLLPHGIATDVFDAAVQTPYAASNNAVSVGDMLFDAEVLTTLARANPDWTFHLFGRKSRIEENFANVVTHGEVPFATVAGYIRHADVGIAPYSPAPGADYLSQSSLKMIQYTYCRLPIVAPVFASAGRPHVMAYEPGNPSSILAAFDAAKVYNRLSIDISQAMTWQDMAARLFA</sequence>
<dbReference type="Gene3D" id="3.40.50.2000">
    <property type="entry name" value="Glycogen Phosphorylase B"/>
    <property type="match status" value="1"/>
</dbReference>
<feature type="domain" description="Glucuronosyltransferase GumK N-terminal" evidence="1">
    <location>
        <begin position="6"/>
        <end position="176"/>
    </location>
</feature>
<gene>
    <name evidence="2" type="ORF">GGQ66_004420</name>
</gene>
<proteinExistence type="predicted"/>
<reference evidence="2 3" key="1">
    <citation type="submission" date="2020-08" db="EMBL/GenBank/DDBJ databases">
        <title>Genomic Encyclopedia of Type Strains, Phase IV (KMG-IV): sequencing the most valuable type-strain genomes for metagenomic binning, comparative biology and taxonomic classification.</title>
        <authorList>
            <person name="Goeker M."/>
        </authorList>
    </citation>
    <scope>NUCLEOTIDE SEQUENCE [LARGE SCALE GENOMIC DNA]</scope>
    <source>
        <strain evidence="2 3">DSM 26385</strain>
    </source>
</reference>
<evidence type="ECO:0000313" key="3">
    <source>
        <dbReference type="Proteomes" id="UP000584824"/>
    </source>
</evidence>
<dbReference type="AlphaFoldDB" id="A0A7W6P3F7"/>
<dbReference type="GO" id="GO:0016757">
    <property type="term" value="F:glycosyltransferase activity"/>
    <property type="evidence" value="ECO:0007669"/>
    <property type="project" value="UniProtKB-KW"/>
</dbReference>
<evidence type="ECO:0000259" key="1">
    <source>
        <dbReference type="Pfam" id="PF22059"/>
    </source>
</evidence>
<evidence type="ECO:0000313" key="2">
    <source>
        <dbReference type="EMBL" id="MBB4105832.1"/>
    </source>
</evidence>
<dbReference type="InterPro" id="IPR054299">
    <property type="entry name" value="GumK_N"/>
</dbReference>
<dbReference type="Pfam" id="PF22059">
    <property type="entry name" value="GumK_N"/>
    <property type="match status" value="1"/>
</dbReference>
<accession>A0A7W6P3F7</accession>
<keyword evidence="3" id="KW-1185">Reference proteome</keyword>
<dbReference type="EC" id="2.4.1.264" evidence="2"/>
<keyword evidence="2" id="KW-0328">Glycosyltransferase</keyword>
<dbReference type="Proteomes" id="UP000584824">
    <property type="component" value="Unassembled WGS sequence"/>
</dbReference>